<proteinExistence type="predicted"/>
<dbReference type="Gene3D" id="3.40.630.40">
    <property type="entry name" value="Zn-dependent exopeptidases"/>
    <property type="match status" value="1"/>
</dbReference>
<dbReference type="Proteomes" id="UP000233534">
    <property type="component" value="Chromosome"/>
</dbReference>
<keyword evidence="1 4" id="KW-0378">Hydrolase</keyword>
<reference evidence="4 5" key="1">
    <citation type="submission" date="2017-12" db="EMBL/GenBank/DDBJ databases">
        <title>Complete genome sequence of Herbivorax saccincola GGR1, a novel Cellulosome-producing hydrolytic bacterium in a thermophilic biogas plant, established by Illumina and Nanopore MinION sequencing.</title>
        <authorList>
            <person name="Pechtl A."/>
            <person name="Ruckert C."/>
            <person name="Koeck D.E."/>
            <person name="Maus I."/>
            <person name="Winkler A."/>
            <person name="Kalinowski J."/>
            <person name="Puhler A."/>
            <person name="Schwarz W.W."/>
            <person name="Zverlov V.V."/>
            <person name="Schluter A."/>
            <person name="Liebl W."/>
        </authorList>
    </citation>
    <scope>NUCLEOTIDE SEQUENCE [LARGE SCALE GENOMIC DNA]</scope>
    <source>
        <strain evidence="5">SR1</strain>
    </source>
</reference>
<dbReference type="GO" id="GO:0030288">
    <property type="term" value="C:outer membrane-bounded periplasmic space"/>
    <property type="evidence" value="ECO:0007669"/>
    <property type="project" value="TreeGrafter"/>
</dbReference>
<dbReference type="GO" id="GO:0009253">
    <property type="term" value="P:peptidoglycan catabolic process"/>
    <property type="evidence" value="ECO:0007669"/>
    <property type="project" value="InterPro"/>
</dbReference>
<feature type="compositionally biased region" description="Acidic residues" evidence="2">
    <location>
        <begin position="505"/>
        <end position="520"/>
    </location>
</feature>
<dbReference type="Pfam" id="PF11741">
    <property type="entry name" value="AMIN"/>
    <property type="match status" value="4"/>
</dbReference>
<dbReference type="SUPFAM" id="SSF55383">
    <property type="entry name" value="Copper amine oxidase, domain N"/>
    <property type="match status" value="1"/>
</dbReference>
<dbReference type="InterPro" id="IPR021731">
    <property type="entry name" value="AMIN_dom"/>
</dbReference>
<dbReference type="InterPro" id="IPR012854">
    <property type="entry name" value="Cu_amine_oxidase-like_N"/>
</dbReference>
<evidence type="ECO:0000313" key="5">
    <source>
        <dbReference type="Proteomes" id="UP000233534"/>
    </source>
</evidence>
<gene>
    <name evidence="4" type="primary">lytC2</name>
    <name evidence="4" type="ORF">HVS_11665</name>
</gene>
<dbReference type="AlphaFoldDB" id="A0A2K9E3B6"/>
<name>A0A2K9E3B6_9FIRM</name>
<dbReference type="EC" id="3.5.1.28" evidence="4"/>
<dbReference type="InterPro" id="IPR002508">
    <property type="entry name" value="MurNAc-LAA_cat"/>
</dbReference>
<organism evidence="4 5">
    <name type="scientific">Acetivibrio saccincola</name>
    <dbReference type="NCBI Taxonomy" id="1677857"/>
    <lineage>
        <taxon>Bacteria</taxon>
        <taxon>Bacillati</taxon>
        <taxon>Bacillota</taxon>
        <taxon>Clostridia</taxon>
        <taxon>Eubacteriales</taxon>
        <taxon>Oscillospiraceae</taxon>
        <taxon>Acetivibrio</taxon>
    </lineage>
</organism>
<dbReference type="KEGG" id="hsc:HVS_11665"/>
<dbReference type="RefSeq" id="WP_101302514.1">
    <property type="nucleotide sequence ID" value="NZ_CP025197.1"/>
</dbReference>
<dbReference type="SUPFAM" id="SSF53187">
    <property type="entry name" value="Zn-dependent exopeptidases"/>
    <property type="match status" value="1"/>
</dbReference>
<evidence type="ECO:0000256" key="1">
    <source>
        <dbReference type="ARBA" id="ARBA00022801"/>
    </source>
</evidence>
<dbReference type="EMBL" id="CP025197">
    <property type="protein sequence ID" value="AUG58222.1"/>
    <property type="molecule type" value="Genomic_DNA"/>
</dbReference>
<dbReference type="Pfam" id="PF01520">
    <property type="entry name" value="Amidase_3"/>
    <property type="match status" value="1"/>
</dbReference>
<feature type="region of interest" description="Disordered" evidence="2">
    <location>
        <begin position="502"/>
        <end position="540"/>
    </location>
</feature>
<feature type="compositionally biased region" description="Basic and acidic residues" evidence="2">
    <location>
        <begin position="521"/>
        <end position="530"/>
    </location>
</feature>
<keyword evidence="5" id="KW-1185">Reference proteome</keyword>
<dbReference type="InterPro" id="IPR050695">
    <property type="entry name" value="N-acetylmuramoyl_amidase_3"/>
</dbReference>
<dbReference type="CDD" id="cd02696">
    <property type="entry name" value="MurNAc-LAA"/>
    <property type="match status" value="1"/>
</dbReference>
<feature type="domain" description="MurNAc-LAA" evidence="3">
    <location>
        <begin position="834"/>
        <end position="949"/>
    </location>
</feature>
<dbReference type="InterPro" id="IPR036582">
    <property type="entry name" value="Mao_N_sf"/>
</dbReference>
<accession>A0A2K9E3B6</accession>
<evidence type="ECO:0000259" key="3">
    <source>
        <dbReference type="SMART" id="SM00646"/>
    </source>
</evidence>
<evidence type="ECO:0000256" key="2">
    <source>
        <dbReference type="SAM" id="MobiDB-lite"/>
    </source>
</evidence>
<dbReference type="GO" id="GO:0008745">
    <property type="term" value="F:N-acetylmuramoyl-L-alanine amidase activity"/>
    <property type="evidence" value="ECO:0007669"/>
    <property type="project" value="UniProtKB-EC"/>
</dbReference>
<dbReference type="Gene3D" id="2.60.40.3500">
    <property type="match status" value="4"/>
</dbReference>
<dbReference type="SMART" id="SM00646">
    <property type="entry name" value="Ami_3"/>
    <property type="match status" value="1"/>
</dbReference>
<protein>
    <submittedName>
        <fullName evidence="4">N-acetylmuramoyl-L-alanine amidase LytC</fullName>
        <ecNumber evidence="4">3.5.1.28</ecNumber>
    </submittedName>
</protein>
<evidence type="ECO:0000313" key="4">
    <source>
        <dbReference type="EMBL" id="AUG58222.1"/>
    </source>
</evidence>
<dbReference type="Pfam" id="PF07833">
    <property type="entry name" value="Cu_amine_oxidN1"/>
    <property type="match status" value="1"/>
</dbReference>
<sequence>MSKKIFFAYLISIVLILTPLRAFAKELYLTYDGAVHKYVGNIYSLKVNGEIVDSDIPPIIMNDRSLVPVRAIFESLGAEVHWDSKERKVLVSYRGSDVELTIDSHIAIVNGKETEMEVPAKIINDRTMVPLRFVGEQLNMNVGFDNDKKEISIDSYDLENLANLQNVKHIRINENDRVTMSLDKNTDYRILRASNPERIVVDFPNTKISGSKANIKPNSKLIGSIYSEQFDVGTARVVLDLIGNSQYSVMENEENLILNVTPYEDRHLGEKNKLNILYINESDYELILIPIESYKGYNDFVLESPDRIVIDIPNAVVDESLARTEINGTIVQSVRCGEPEKNIGRVVIDTIKKPYYKIIEDDGRLVVCVSGTPITGELALNIPPATRDGGKENDGKNFLMVNHYNRGNYEEIEFNVNKYENYSIYKEIENNRIIVEIPDALAPVKEQVIEVKNDLIEDISYVSYSDKVARAFINLNGASLYTVSEETGRFVLKITYPDGGRLEEDKEEDVEKEAGENVEEDAGKDIKDEGKDTEEDTEEDKVWEFDENEKSYLTNRVSVVYERDQGYNKVMIGFSKGYEDYSVSKLSNPERIVIDIPNASADKDQKTISVNSNYINTIRYAQFEEGIARVVIEVPAGVQYRVEELKTRLDVYVTKANIKNVSYYGNMDRVHFILQGAKLTEGGSNLKRLYTGKYDLNGKRYTITFPSHLADIGTGTIIIKDGIVDSVKITKDTTNNQTSIEFNTEEKYHFEIIYRGDVNNTAINLLKPASKEDRLVVIDAGHGGREPGAVHGGIEEKDLNLDIALRLNKLLKEQGVKTFMIREDDRYVGLYERAYIANSLNAALFLSIHNNAFYSSHKGTETLYFPPKAGDTGFTGKRFAEIIQHHVVTTLNTNNRKIIERPNLVVLKATTMPAALAEIAFMTNPDDMARLKTPEFRQKAAEALCKAVLQALDEMD</sequence>
<dbReference type="PANTHER" id="PTHR30404">
    <property type="entry name" value="N-ACETYLMURAMOYL-L-ALANINE AMIDASE"/>
    <property type="match status" value="1"/>
</dbReference>
<dbReference type="PANTHER" id="PTHR30404:SF0">
    <property type="entry name" value="N-ACETYLMURAMOYL-L-ALANINE AMIDASE AMIC"/>
    <property type="match status" value="1"/>
</dbReference>
<dbReference type="Gene3D" id="3.30.457.10">
    <property type="entry name" value="Copper amine oxidase-like, N-terminal domain"/>
    <property type="match status" value="1"/>
</dbReference>